<dbReference type="Proteomes" id="UP001153069">
    <property type="component" value="Unassembled WGS sequence"/>
</dbReference>
<name>A0A9N8ELS7_9STRA</name>
<evidence type="ECO:0000313" key="4">
    <source>
        <dbReference type="Proteomes" id="UP001153069"/>
    </source>
</evidence>
<reference evidence="3" key="1">
    <citation type="submission" date="2020-06" db="EMBL/GenBank/DDBJ databases">
        <authorList>
            <consortium name="Plant Systems Biology data submission"/>
        </authorList>
    </citation>
    <scope>NUCLEOTIDE SEQUENCE</scope>
    <source>
        <strain evidence="3">D6</strain>
    </source>
</reference>
<feature type="compositionally biased region" description="Basic and acidic residues" evidence="1">
    <location>
        <begin position="989"/>
        <end position="1013"/>
    </location>
</feature>
<dbReference type="PROSITE" id="PS51468">
    <property type="entry name" value="VIT"/>
    <property type="match status" value="1"/>
</dbReference>
<keyword evidence="4" id="KW-1185">Reference proteome</keyword>
<dbReference type="OrthoDB" id="10055257at2759"/>
<sequence>MATTNKTDSPASALSVQVFGEKTRLPIAVTKAVVRATDPLPFVDKSHVSVELHLTNNAVNKDVAAKLQLTLPVGATVKKFELERNGQWYPATAVPKKKAKTVVYKEKEKGRAVAAVSNSSAATNCFEMEISPLPFQQVTRCRLEILTIGSAQELVDSLQASAETEMLVEKVPRSNALITQSAAAGAVVGESFGKTHFVCKIPSPSTTTTEDAGTSTRNKLDRVAILWDASASTAQAVDVCCSRLKDLLVDANTKTVDIYTFGMGTPQKLGSFDSADALLAAVKAIPHDGGTDLSTLPPLVSRLAQEGNADAVLVVTDGVDSLGRIPVFDNSTDICFPVHCIAPADKINMRSLKTIAAASPHAAGVVLAKKDKNYSKGILYPQPVLRSIVVDQDEDAFLEEVDDGFRCTLDHRLQVLNQPIPADGLLIAGILGDSVTKLTANVQLGPNQHQSFHFQLRGGESTNTADSPTLYLQPKEDGEASDPAARVLGHIYAEELYHQAEAFDVRSGLSTERVREELAVSYGFCSPESSLLMMYTKEQFTEHGILPPIGHPCAKEMPPKKEEEPSNHSETSYQPGKLGGLKNDQQRKDVVLLAKRLEQFFTETPKQHQMKKKRADEDSDDCYEEAGYVGAQAVSGGGFSNRAFLRCAEEAEECYVGGDEDDEYGMDVPRPLDRCAAPPRQMAQCAAAPGAVMAMMEDDDECDDYCDACYEEEEEEEECMFDGDYEEDDAAPHETACFMSASCVLSAPEPEGGPGFDFSRSVPPPSGTVSSPAPPAGASGVVSAPSDPKQYIEKLEAILQSNNGSKEAWTELYAKELESIGGRGVASPSFFLNSAHVLIQHGKLPDVAIRIAANCLEAGIEDVQMLRSVGYLFLSANTDYGLELAARLFEKAKELAPLEPQSFMDMALTGYYKAWKTFSQEGVALEEEIAQVQKHLVHVLTHCWARRFREIEWPALVLLHYAAELVREANQALSLSLPEWPTEELNKFFQSKEEEPPKKDPKEDAMDKDKEGEGTGLRCASFRPALMVWLAWDTDHTDVDLHVVEPSTEEVYYSHKRGQGSLLSRDFTDGYGPEVYLGRQGHAAKGEYEVHAKYYASHQDSALTGCTSAVVWTIETTDKGQKDVKFGFVRSNTHKEKTHVVTAVCHDGPGPQTRQRR</sequence>
<proteinExistence type="predicted"/>
<dbReference type="AlphaFoldDB" id="A0A9N8ELS7"/>
<gene>
    <name evidence="3" type="ORF">SEMRO_1214_G253020.1</name>
</gene>
<dbReference type="InterPro" id="IPR013694">
    <property type="entry name" value="VIT"/>
</dbReference>
<dbReference type="Pfam" id="PF08487">
    <property type="entry name" value="VIT"/>
    <property type="match status" value="1"/>
</dbReference>
<protein>
    <recommendedName>
        <fullName evidence="2">VIT domain-containing protein</fullName>
    </recommendedName>
</protein>
<comment type="caution">
    <text evidence="3">The sequence shown here is derived from an EMBL/GenBank/DDBJ whole genome shotgun (WGS) entry which is preliminary data.</text>
</comment>
<feature type="region of interest" description="Disordered" evidence="1">
    <location>
        <begin position="989"/>
        <end position="1016"/>
    </location>
</feature>
<accession>A0A9N8ELS7</accession>
<feature type="compositionally biased region" description="Basic and acidic residues" evidence="1">
    <location>
        <begin position="553"/>
        <end position="567"/>
    </location>
</feature>
<evidence type="ECO:0000259" key="2">
    <source>
        <dbReference type="PROSITE" id="PS51468"/>
    </source>
</evidence>
<feature type="region of interest" description="Disordered" evidence="1">
    <location>
        <begin position="754"/>
        <end position="785"/>
    </location>
</feature>
<evidence type="ECO:0000313" key="3">
    <source>
        <dbReference type="EMBL" id="CAB9521611.1"/>
    </source>
</evidence>
<feature type="region of interest" description="Disordered" evidence="1">
    <location>
        <begin position="552"/>
        <end position="582"/>
    </location>
</feature>
<evidence type="ECO:0000256" key="1">
    <source>
        <dbReference type="SAM" id="MobiDB-lite"/>
    </source>
</evidence>
<organism evidence="3 4">
    <name type="scientific">Seminavis robusta</name>
    <dbReference type="NCBI Taxonomy" id="568900"/>
    <lineage>
        <taxon>Eukaryota</taxon>
        <taxon>Sar</taxon>
        <taxon>Stramenopiles</taxon>
        <taxon>Ochrophyta</taxon>
        <taxon>Bacillariophyta</taxon>
        <taxon>Bacillariophyceae</taxon>
        <taxon>Bacillariophycidae</taxon>
        <taxon>Naviculales</taxon>
        <taxon>Naviculaceae</taxon>
        <taxon>Seminavis</taxon>
    </lineage>
</organism>
<feature type="compositionally biased region" description="Low complexity" evidence="1">
    <location>
        <begin position="767"/>
        <end position="785"/>
    </location>
</feature>
<feature type="domain" description="VIT" evidence="2">
    <location>
        <begin position="11"/>
        <end position="147"/>
    </location>
</feature>
<dbReference type="EMBL" id="CAICTM010001212">
    <property type="protein sequence ID" value="CAB9521611.1"/>
    <property type="molecule type" value="Genomic_DNA"/>
</dbReference>